<reference evidence="2" key="1">
    <citation type="submission" date="2016-11" db="EMBL/GenBank/DDBJ databases">
        <title>The genome sequence of Colletotrichum cuscutae.</title>
        <authorList>
            <person name="Baroncelli R."/>
        </authorList>
    </citation>
    <scope>NUCLEOTIDE SEQUENCE</scope>
    <source>
        <strain evidence="2">IMI 304802</strain>
    </source>
</reference>
<name>A0AAI9XYD8_9PEZI</name>
<feature type="compositionally biased region" description="Basic and acidic residues" evidence="1">
    <location>
        <begin position="15"/>
        <end position="35"/>
    </location>
</feature>
<dbReference type="Proteomes" id="UP001239213">
    <property type="component" value="Unassembled WGS sequence"/>
</dbReference>
<comment type="caution">
    <text evidence="2">The sequence shown here is derived from an EMBL/GenBank/DDBJ whole genome shotgun (WGS) entry which is preliminary data.</text>
</comment>
<dbReference type="AlphaFoldDB" id="A0AAI9XYD8"/>
<accession>A0AAI9XYD8</accession>
<feature type="compositionally biased region" description="Basic and acidic residues" evidence="1">
    <location>
        <begin position="47"/>
        <end position="56"/>
    </location>
</feature>
<keyword evidence="3" id="KW-1185">Reference proteome</keyword>
<dbReference type="EMBL" id="MPDP01000263">
    <property type="protein sequence ID" value="KAK1465366.1"/>
    <property type="molecule type" value="Genomic_DNA"/>
</dbReference>
<evidence type="ECO:0000313" key="3">
    <source>
        <dbReference type="Proteomes" id="UP001239213"/>
    </source>
</evidence>
<proteinExistence type="predicted"/>
<feature type="region of interest" description="Disordered" evidence="1">
    <location>
        <begin position="1"/>
        <end position="56"/>
    </location>
</feature>
<evidence type="ECO:0000313" key="2">
    <source>
        <dbReference type="EMBL" id="KAK1465366.1"/>
    </source>
</evidence>
<gene>
    <name evidence="2" type="ORF">CCUS01_07775</name>
</gene>
<evidence type="ECO:0000256" key="1">
    <source>
        <dbReference type="SAM" id="MobiDB-lite"/>
    </source>
</evidence>
<sequence>MSVFAAVTKERKKGRVVDAARKPEERKTGRTELGREGNWQPRCQSVHQREKEACIP</sequence>
<protein>
    <submittedName>
        <fullName evidence="2">Uncharacterized protein</fullName>
    </submittedName>
</protein>
<organism evidence="2 3">
    <name type="scientific">Colletotrichum cuscutae</name>
    <dbReference type="NCBI Taxonomy" id="1209917"/>
    <lineage>
        <taxon>Eukaryota</taxon>
        <taxon>Fungi</taxon>
        <taxon>Dikarya</taxon>
        <taxon>Ascomycota</taxon>
        <taxon>Pezizomycotina</taxon>
        <taxon>Sordariomycetes</taxon>
        <taxon>Hypocreomycetidae</taxon>
        <taxon>Glomerellales</taxon>
        <taxon>Glomerellaceae</taxon>
        <taxon>Colletotrichum</taxon>
        <taxon>Colletotrichum acutatum species complex</taxon>
    </lineage>
</organism>